<keyword evidence="2 4" id="KW-0238">DNA-binding</keyword>
<dbReference type="EMBL" id="JAEQBW010000009">
    <property type="protein sequence ID" value="MBK6266569.1"/>
    <property type="molecule type" value="Genomic_DNA"/>
</dbReference>
<dbReference type="Gene3D" id="1.10.357.10">
    <property type="entry name" value="Tetracycline Repressor, domain 2"/>
    <property type="match status" value="1"/>
</dbReference>
<protein>
    <submittedName>
        <fullName evidence="6">TetR/AcrR family transcriptional regulator</fullName>
    </submittedName>
</protein>
<proteinExistence type="predicted"/>
<dbReference type="PANTHER" id="PTHR43479">
    <property type="entry name" value="ACREF/ENVCD OPERON REPRESSOR-RELATED"/>
    <property type="match status" value="1"/>
</dbReference>
<dbReference type="PROSITE" id="PS50977">
    <property type="entry name" value="HTH_TETR_2"/>
    <property type="match status" value="1"/>
</dbReference>
<evidence type="ECO:0000313" key="7">
    <source>
        <dbReference type="Proteomes" id="UP000611723"/>
    </source>
</evidence>
<dbReference type="AlphaFoldDB" id="A0A934X0S3"/>
<dbReference type="Pfam" id="PF00440">
    <property type="entry name" value="TetR_N"/>
    <property type="match status" value="1"/>
</dbReference>
<evidence type="ECO:0000256" key="3">
    <source>
        <dbReference type="ARBA" id="ARBA00023163"/>
    </source>
</evidence>
<reference evidence="6" key="1">
    <citation type="submission" date="2021-01" db="EMBL/GenBank/DDBJ databases">
        <title>Marivirga aurantiaca sp. nov., isolated from intertidal surface sediments.</title>
        <authorList>
            <person name="Zhang M."/>
        </authorList>
    </citation>
    <scope>NUCLEOTIDE SEQUENCE</scope>
    <source>
        <strain evidence="6">S37H4</strain>
    </source>
</reference>
<name>A0A934X0S3_9BACT</name>
<evidence type="ECO:0000259" key="5">
    <source>
        <dbReference type="PROSITE" id="PS50977"/>
    </source>
</evidence>
<organism evidence="6 7">
    <name type="scientific">Marivirga aurantiaca</name>
    <dbReference type="NCBI Taxonomy" id="2802615"/>
    <lineage>
        <taxon>Bacteria</taxon>
        <taxon>Pseudomonadati</taxon>
        <taxon>Bacteroidota</taxon>
        <taxon>Cytophagia</taxon>
        <taxon>Cytophagales</taxon>
        <taxon>Marivirgaceae</taxon>
        <taxon>Marivirga</taxon>
    </lineage>
</organism>
<dbReference type="InterPro" id="IPR009057">
    <property type="entry name" value="Homeodomain-like_sf"/>
</dbReference>
<comment type="caution">
    <text evidence="6">The sequence shown here is derived from an EMBL/GenBank/DDBJ whole genome shotgun (WGS) entry which is preliminary data.</text>
</comment>
<keyword evidence="3" id="KW-0804">Transcription</keyword>
<dbReference type="InterPro" id="IPR025996">
    <property type="entry name" value="MT1864/Rv1816-like_C"/>
</dbReference>
<evidence type="ECO:0000313" key="6">
    <source>
        <dbReference type="EMBL" id="MBK6266569.1"/>
    </source>
</evidence>
<evidence type="ECO:0000256" key="2">
    <source>
        <dbReference type="ARBA" id="ARBA00023125"/>
    </source>
</evidence>
<sequence>MGIADRKIREKEELTRQILDAAKALFIEKGLHKTSIRNIADRIEYSPGIIYHYFKDKNEIFHAIHTEGFIELRSRLQVLASVENPMERLKALGTIYIQFALENSDMYDLMFIIEAPMDYLNDTNTPCWDEGMSAFDALKSTIKECMDLGHFQGQELEPLTFMIWSTVHGMVSLKIRQRTNVIDPEEVEHIVDNAFKAFKIMLDKV</sequence>
<dbReference type="GO" id="GO:0003677">
    <property type="term" value="F:DNA binding"/>
    <property type="evidence" value="ECO:0007669"/>
    <property type="project" value="UniProtKB-UniRule"/>
</dbReference>
<dbReference type="Pfam" id="PF13305">
    <property type="entry name" value="TetR_C_33"/>
    <property type="match status" value="1"/>
</dbReference>
<feature type="domain" description="HTH tetR-type" evidence="5">
    <location>
        <begin position="12"/>
        <end position="72"/>
    </location>
</feature>
<dbReference type="SUPFAM" id="SSF48498">
    <property type="entry name" value="Tetracyclin repressor-like, C-terminal domain"/>
    <property type="match status" value="1"/>
</dbReference>
<evidence type="ECO:0000256" key="1">
    <source>
        <dbReference type="ARBA" id="ARBA00023015"/>
    </source>
</evidence>
<keyword evidence="7" id="KW-1185">Reference proteome</keyword>
<dbReference type="InterPro" id="IPR050624">
    <property type="entry name" value="HTH-type_Tx_Regulator"/>
</dbReference>
<accession>A0A934X0S3</accession>
<dbReference type="Proteomes" id="UP000611723">
    <property type="component" value="Unassembled WGS sequence"/>
</dbReference>
<feature type="DNA-binding region" description="H-T-H motif" evidence="4">
    <location>
        <begin position="35"/>
        <end position="54"/>
    </location>
</feature>
<dbReference type="SUPFAM" id="SSF46689">
    <property type="entry name" value="Homeodomain-like"/>
    <property type="match status" value="1"/>
</dbReference>
<dbReference type="InterPro" id="IPR036271">
    <property type="entry name" value="Tet_transcr_reg_TetR-rel_C_sf"/>
</dbReference>
<dbReference type="RefSeq" id="WP_201432253.1">
    <property type="nucleotide sequence ID" value="NZ_JAEQBW010000009.1"/>
</dbReference>
<gene>
    <name evidence="6" type="ORF">JKA74_16100</name>
</gene>
<dbReference type="PRINTS" id="PR00455">
    <property type="entry name" value="HTHTETR"/>
</dbReference>
<dbReference type="PANTHER" id="PTHR43479:SF11">
    <property type="entry name" value="ACREF_ENVCD OPERON REPRESSOR-RELATED"/>
    <property type="match status" value="1"/>
</dbReference>
<dbReference type="InterPro" id="IPR001647">
    <property type="entry name" value="HTH_TetR"/>
</dbReference>
<keyword evidence="1" id="KW-0805">Transcription regulation</keyword>
<evidence type="ECO:0000256" key="4">
    <source>
        <dbReference type="PROSITE-ProRule" id="PRU00335"/>
    </source>
</evidence>